<dbReference type="SUPFAM" id="SSF51338">
    <property type="entry name" value="Composite domain of metallo-dependent hydrolases"/>
    <property type="match status" value="1"/>
</dbReference>
<dbReference type="InterPro" id="IPR011059">
    <property type="entry name" value="Metal-dep_hydrolase_composite"/>
</dbReference>
<dbReference type="Proteomes" id="UP000614996">
    <property type="component" value="Unassembled WGS sequence"/>
</dbReference>
<evidence type="ECO:0000313" key="4">
    <source>
        <dbReference type="Proteomes" id="UP000614996"/>
    </source>
</evidence>
<dbReference type="InterPro" id="IPR032466">
    <property type="entry name" value="Metal_Hydrolase"/>
</dbReference>
<dbReference type="Pfam" id="PF01979">
    <property type="entry name" value="Amidohydro_1"/>
    <property type="match status" value="1"/>
</dbReference>
<dbReference type="AlphaFoldDB" id="A0A8J4AJD3"/>
<sequence>MTATLITGASVWDGIADTAVPRQVLVVGDRIERIAETIDAPPGAETIDLPGHTLTPGFIDCHTHVGLTPNLLELGPLSSPAKTLRALPILEALLDNGFTTIRDLGCGDVDHPTIDLRNAIAAGLVRGPRMLVAPHILSARGGHGDFSANLADQYQPGIRGLEFATADGPDEIRTLVRQEIRAGADWIKFAATGGFSSPSDDPNTPPTASRRWTRWSPPRPTSACRSPRTATATRRPGARCGPGCAASTTATWSPPRGWR</sequence>
<evidence type="ECO:0000256" key="1">
    <source>
        <dbReference type="SAM" id="MobiDB-lite"/>
    </source>
</evidence>
<feature type="domain" description="Amidohydrolase-related" evidence="2">
    <location>
        <begin position="53"/>
        <end position="210"/>
    </location>
</feature>
<dbReference type="PANTHER" id="PTHR43135">
    <property type="entry name" value="ALPHA-D-RIBOSE 1-METHYLPHOSPHONATE 5-TRIPHOSPHATE DIPHOSPHATASE"/>
    <property type="match status" value="1"/>
</dbReference>
<dbReference type="Gene3D" id="2.30.40.10">
    <property type="entry name" value="Urease, subunit C, domain 1"/>
    <property type="match status" value="1"/>
</dbReference>
<organism evidence="3 4">
    <name type="scientific">Actinocatenispora comari</name>
    <dbReference type="NCBI Taxonomy" id="2807577"/>
    <lineage>
        <taxon>Bacteria</taxon>
        <taxon>Bacillati</taxon>
        <taxon>Actinomycetota</taxon>
        <taxon>Actinomycetes</taxon>
        <taxon>Micromonosporales</taxon>
        <taxon>Micromonosporaceae</taxon>
        <taxon>Actinocatenispora</taxon>
    </lineage>
</organism>
<dbReference type="GO" id="GO:0016810">
    <property type="term" value="F:hydrolase activity, acting on carbon-nitrogen (but not peptide) bonds"/>
    <property type="evidence" value="ECO:0007669"/>
    <property type="project" value="InterPro"/>
</dbReference>
<proteinExistence type="predicted"/>
<keyword evidence="4" id="KW-1185">Reference proteome</keyword>
<dbReference type="SUPFAM" id="SSF51556">
    <property type="entry name" value="Metallo-dependent hydrolases"/>
    <property type="match status" value="1"/>
</dbReference>
<feature type="region of interest" description="Disordered" evidence="1">
    <location>
        <begin position="191"/>
        <end position="259"/>
    </location>
</feature>
<name>A0A8J4AJD3_9ACTN</name>
<evidence type="ECO:0000313" key="3">
    <source>
        <dbReference type="EMBL" id="GIL29823.1"/>
    </source>
</evidence>
<comment type="caution">
    <text evidence="3">The sequence shown here is derived from an EMBL/GenBank/DDBJ whole genome shotgun (WGS) entry which is preliminary data.</text>
</comment>
<dbReference type="EMBL" id="BOPO01000108">
    <property type="protein sequence ID" value="GIL29823.1"/>
    <property type="molecule type" value="Genomic_DNA"/>
</dbReference>
<evidence type="ECO:0000259" key="2">
    <source>
        <dbReference type="Pfam" id="PF01979"/>
    </source>
</evidence>
<feature type="compositionally biased region" description="Low complexity" evidence="1">
    <location>
        <begin position="196"/>
        <end position="241"/>
    </location>
</feature>
<dbReference type="PANTHER" id="PTHR43135:SF3">
    <property type="entry name" value="ALPHA-D-RIBOSE 1-METHYLPHOSPHONATE 5-TRIPHOSPHATE DIPHOSPHATASE"/>
    <property type="match status" value="1"/>
</dbReference>
<accession>A0A8J4AJD3</accession>
<dbReference type="InterPro" id="IPR051781">
    <property type="entry name" value="Metallo-dep_Hydrolase"/>
</dbReference>
<protein>
    <recommendedName>
        <fullName evidence="2">Amidohydrolase-related domain-containing protein</fullName>
    </recommendedName>
</protein>
<reference evidence="4" key="1">
    <citation type="journal article" date="2021" name="Int. J. Syst. Evol. Microbiol.">
        <title>Actinocatenispora comari sp. nov., an endophytic actinomycete isolated from aerial parts of Comarum salesowianum.</title>
        <authorList>
            <person name="Oyunbileg N."/>
            <person name="Iizaka Y."/>
            <person name="Hamada M."/>
            <person name="Davaapurev B.O."/>
            <person name="Fukumoto A."/>
            <person name="Tsetseg B."/>
            <person name="Kato F."/>
            <person name="Tamura T."/>
            <person name="Batkhuu J."/>
            <person name="Anzai Y."/>
        </authorList>
    </citation>
    <scope>NUCLEOTIDE SEQUENCE [LARGE SCALE GENOMIC DNA]</scope>
    <source>
        <strain evidence="4">NUM-2625</strain>
    </source>
</reference>
<gene>
    <name evidence="3" type="ORF">NUM_50770</name>
</gene>
<dbReference type="Gene3D" id="3.20.20.140">
    <property type="entry name" value="Metal-dependent hydrolases"/>
    <property type="match status" value="1"/>
</dbReference>
<dbReference type="InterPro" id="IPR006680">
    <property type="entry name" value="Amidohydro-rel"/>
</dbReference>